<dbReference type="eggNOG" id="COG0776">
    <property type="taxonomic scope" value="Bacteria"/>
</dbReference>
<dbReference type="RefSeq" id="WP_006947940.1">
    <property type="nucleotide sequence ID" value="NZ_BAJI01000005.1"/>
</dbReference>
<dbReference type="SUPFAM" id="SSF47729">
    <property type="entry name" value="IHF-like DNA-binding proteins"/>
    <property type="match status" value="1"/>
</dbReference>
<dbReference type="Proteomes" id="UP000004394">
    <property type="component" value="Unassembled WGS sequence"/>
</dbReference>
<dbReference type="GO" id="GO:0003677">
    <property type="term" value="F:DNA binding"/>
    <property type="evidence" value="ECO:0007669"/>
    <property type="project" value="UniProtKB-KW"/>
</dbReference>
<dbReference type="STRING" id="862515.HMPREF0658_0231"/>
<dbReference type="HOGENOM" id="CLU_078159_1_0_10"/>
<dbReference type="OrthoDB" id="1070719at2"/>
<accession>E0NPY0</accession>
<evidence type="ECO:0000313" key="4">
    <source>
        <dbReference type="EMBL" id="EFM02856.1"/>
    </source>
</evidence>
<evidence type="ECO:0000313" key="5">
    <source>
        <dbReference type="Proteomes" id="UP000004394"/>
    </source>
</evidence>
<evidence type="ECO:0000256" key="2">
    <source>
        <dbReference type="SAM" id="MobiDB-lite"/>
    </source>
</evidence>
<proteinExistence type="predicted"/>
<gene>
    <name evidence="4" type="ORF">HMPREF0658_0231</name>
</gene>
<dbReference type="InterPro" id="IPR041607">
    <property type="entry name" value="HU-HIG"/>
</dbReference>
<keyword evidence="5" id="KW-1185">Reference proteome</keyword>
<feature type="region of interest" description="Disordered" evidence="2">
    <location>
        <begin position="195"/>
        <end position="214"/>
    </location>
</feature>
<feature type="compositionally biased region" description="Basic and acidic residues" evidence="2">
    <location>
        <begin position="203"/>
        <end position="214"/>
    </location>
</feature>
<name>E0NPY0_9BACT</name>
<dbReference type="Pfam" id="PF18291">
    <property type="entry name" value="HU-HIG"/>
    <property type="match status" value="1"/>
</dbReference>
<dbReference type="Gene3D" id="4.10.520.10">
    <property type="entry name" value="IHF-like DNA-binding proteins"/>
    <property type="match status" value="1"/>
</dbReference>
<dbReference type="EMBL" id="AEEI01000008">
    <property type="protein sequence ID" value="EFM02856.1"/>
    <property type="molecule type" value="Genomic_DNA"/>
</dbReference>
<sequence>MSVFYKLMKTTGSLAKKDAWRIVVDMYNTVGMELMGQHIEKATALTTADLIGAFEAVKTEMADQLMLGNRVHLPGLGYFSLSIKGELYEDPKTHRFRLRNPYVRTVNFRPEKRLMRLLSTTKFENMTYRQDPYSMPTDAEVDAALDRLFAETDYIFIGDLRAELNLSKASAYRLARRLEAQGKLHNAGSRYRKMYVRGSGTGEKSEGSGDEKVG</sequence>
<dbReference type="InterPro" id="IPR010992">
    <property type="entry name" value="IHF-like_DNA-bd_dom_sf"/>
</dbReference>
<protein>
    <submittedName>
        <fullName evidence="4">DNA-binding protein</fullName>
    </submittedName>
</protein>
<comment type="caution">
    <text evidence="4">The sequence shown here is derived from an EMBL/GenBank/DDBJ whole genome shotgun (WGS) entry which is preliminary data.</text>
</comment>
<reference evidence="4" key="1">
    <citation type="submission" date="2010-07" db="EMBL/GenBank/DDBJ databases">
        <authorList>
            <person name="Muzny D."/>
            <person name="Qin X."/>
            <person name="Deng J."/>
            <person name="Jiang H."/>
            <person name="Liu Y."/>
            <person name="Qu J."/>
            <person name="Song X.-Z."/>
            <person name="Zhang L."/>
            <person name="Thornton R."/>
            <person name="Coyle M."/>
            <person name="Francisco L."/>
            <person name="Jackson L."/>
            <person name="Javaid M."/>
            <person name="Korchina V."/>
            <person name="Kovar C."/>
            <person name="Mata R."/>
            <person name="Mathew T."/>
            <person name="Ngo R."/>
            <person name="Nguyen L."/>
            <person name="Nguyen N."/>
            <person name="Okwuonu G."/>
            <person name="Ongeri F."/>
            <person name="Pham C."/>
            <person name="Simmons D."/>
            <person name="Wilczek-Boney K."/>
            <person name="Hale W."/>
            <person name="Jakkamsetti A."/>
            <person name="Pham P."/>
            <person name="Ruth R."/>
            <person name="San Lucas F."/>
            <person name="Warren J."/>
            <person name="Zhang J."/>
            <person name="Zhao Z."/>
            <person name="Zhou C."/>
            <person name="Zhu D."/>
            <person name="Lee S."/>
            <person name="Bess C."/>
            <person name="Blankenburg K."/>
            <person name="Forbes L."/>
            <person name="Fu Q."/>
            <person name="Gubbala S."/>
            <person name="Hirani K."/>
            <person name="Jayaseelan J.C."/>
            <person name="Lara F."/>
            <person name="Munidasa M."/>
            <person name="Palculict T."/>
            <person name="Patil S."/>
            <person name="Pu L.-L."/>
            <person name="Saada N."/>
            <person name="Tang L."/>
            <person name="Weissenberger G."/>
            <person name="Zhu Y."/>
            <person name="Hemphill L."/>
            <person name="Shang Y."/>
            <person name="Youmans B."/>
            <person name="Ayvaz T."/>
            <person name="Ross M."/>
            <person name="Santibanez J."/>
            <person name="Aqrawi P."/>
            <person name="Gross S."/>
            <person name="Joshi V."/>
            <person name="Fowler G."/>
            <person name="Nazareth L."/>
            <person name="Reid J."/>
            <person name="Worley K."/>
            <person name="Petrosino J."/>
            <person name="Highlander S."/>
            <person name="Gibbs R."/>
        </authorList>
    </citation>
    <scope>NUCLEOTIDE SEQUENCE [LARGE SCALE GENOMIC DNA]</scope>
    <source>
        <strain evidence="4">DSM 16973</strain>
    </source>
</reference>
<organism evidence="4 5">
    <name type="scientific">Hoylesella marshii DSM 16973 = JCM 13450</name>
    <dbReference type="NCBI Taxonomy" id="862515"/>
    <lineage>
        <taxon>Bacteria</taxon>
        <taxon>Pseudomonadati</taxon>
        <taxon>Bacteroidota</taxon>
        <taxon>Bacteroidia</taxon>
        <taxon>Bacteroidales</taxon>
        <taxon>Prevotellaceae</taxon>
        <taxon>Hoylesella</taxon>
    </lineage>
</organism>
<dbReference type="AlphaFoldDB" id="E0NPY0"/>
<dbReference type="BioCyc" id="PMAR862515-HMP:GMOO-241-MONOMER"/>
<evidence type="ECO:0000259" key="3">
    <source>
        <dbReference type="Pfam" id="PF18291"/>
    </source>
</evidence>
<evidence type="ECO:0000256" key="1">
    <source>
        <dbReference type="ARBA" id="ARBA00023125"/>
    </source>
</evidence>
<feature type="domain" description="HU" evidence="3">
    <location>
        <begin position="1"/>
        <end position="125"/>
    </location>
</feature>
<keyword evidence="1 4" id="KW-0238">DNA-binding</keyword>